<evidence type="ECO:0000313" key="1">
    <source>
        <dbReference type="EMBL" id="KAA8906797.1"/>
    </source>
</evidence>
<organism evidence="1 2">
    <name type="scientific">Sphaerosporella brunnea</name>
    <dbReference type="NCBI Taxonomy" id="1250544"/>
    <lineage>
        <taxon>Eukaryota</taxon>
        <taxon>Fungi</taxon>
        <taxon>Dikarya</taxon>
        <taxon>Ascomycota</taxon>
        <taxon>Pezizomycotina</taxon>
        <taxon>Pezizomycetes</taxon>
        <taxon>Pezizales</taxon>
        <taxon>Pyronemataceae</taxon>
        <taxon>Sphaerosporella</taxon>
    </lineage>
</organism>
<proteinExistence type="predicted"/>
<dbReference type="EMBL" id="VXIS01000085">
    <property type="protein sequence ID" value="KAA8906797.1"/>
    <property type="molecule type" value="Genomic_DNA"/>
</dbReference>
<comment type="caution">
    <text evidence="1">The sequence shown here is derived from an EMBL/GenBank/DDBJ whole genome shotgun (WGS) entry which is preliminary data.</text>
</comment>
<dbReference type="Proteomes" id="UP000326924">
    <property type="component" value="Unassembled WGS sequence"/>
</dbReference>
<name>A0A5J5EYW0_9PEZI</name>
<accession>A0A5J5EYW0</accession>
<dbReference type="InParanoid" id="A0A5J5EYW0"/>
<protein>
    <submittedName>
        <fullName evidence="1">Uncharacterized protein</fullName>
    </submittedName>
</protein>
<sequence>MALLGLPSRVRERNTLRFLVVRREGWKGGHFPELLSARRCHCSALSYPPCCWNMIAMPQTVWRMEGWPNPSVSSLPSMIRWYHSSAAPQAPILPRAHPPHRAAIPCASLSRGCDGQHIVASAGERTSPGVRSFKHNLLVTVTRPLSIQIKKQVIR</sequence>
<reference evidence="1 2" key="1">
    <citation type="submission" date="2019-09" db="EMBL/GenBank/DDBJ databases">
        <title>Draft genome of the ectomycorrhizal ascomycete Sphaerosporella brunnea.</title>
        <authorList>
            <consortium name="DOE Joint Genome Institute"/>
            <person name="Benucci G.M."/>
            <person name="Marozzi G."/>
            <person name="Antonielli L."/>
            <person name="Sanchez S."/>
            <person name="Marco P."/>
            <person name="Wang X."/>
            <person name="Falini L.B."/>
            <person name="Barry K."/>
            <person name="Haridas S."/>
            <person name="Lipzen A."/>
            <person name="Labutti K."/>
            <person name="Grigoriev I.V."/>
            <person name="Murat C."/>
            <person name="Martin F."/>
            <person name="Albertini E."/>
            <person name="Donnini D."/>
            <person name="Bonito G."/>
        </authorList>
    </citation>
    <scope>NUCLEOTIDE SEQUENCE [LARGE SCALE GENOMIC DNA]</scope>
    <source>
        <strain evidence="1 2">Sb_GMNB300</strain>
    </source>
</reference>
<evidence type="ECO:0000313" key="2">
    <source>
        <dbReference type="Proteomes" id="UP000326924"/>
    </source>
</evidence>
<dbReference type="AlphaFoldDB" id="A0A5J5EYW0"/>
<keyword evidence="2" id="KW-1185">Reference proteome</keyword>
<gene>
    <name evidence="1" type="ORF">FN846DRAFT_947846</name>
</gene>